<keyword evidence="6" id="KW-0408">Iron</keyword>
<keyword evidence="16" id="KW-0675">Receptor</keyword>
<dbReference type="SUPFAM" id="SSF56935">
    <property type="entry name" value="Porins"/>
    <property type="match status" value="1"/>
</dbReference>
<feature type="domain" description="TonB-dependent receptor-like beta-barrel" evidence="14">
    <location>
        <begin position="265"/>
        <end position="759"/>
    </location>
</feature>
<reference evidence="16" key="1">
    <citation type="submission" date="2020-07" db="EMBL/GenBank/DDBJ databases">
        <authorList>
            <person name="Camacho E."/>
        </authorList>
    </citation>
    <scope>NUCLEOTIDE SEQUENCE</scope>
    <source>
        <strain evidence="16">MPO218</strain>
    </source>
</reference>
<feature type="signal peptide" evidence="13">
    <location>
        <begin position="1"/>
        <end position="30"/>
    </location>
</feature>
<dbReference type="InterPro" id="IPR012910">
    <property type="entry name" value="Plug_dom"/>
</dbReference>
<dbReference type="AlphaFoldDB" id="A0A975D1J4"/>
<keyword evidence="3 11" id="KW-1134">Transmembrane beta strand</keyword>
<keyword evidence="10 11" id="KW-0998">Cell outer membrane</keyword>
<comment type="similarity">
    <text evidence="11 12">Belongs to the TonB-dependent receptor family.</text>
</comment>
<evidence type="ECO:0000259" key="15">
    <source>
        <dbReference type="Pfam" id="PF07715"/>
    </source>
</evidence>
<evidence type="ECO:0000256" key="7">
    <source>
        <dbReference type="ARBA" id="ARBA00023065"/>
    </source>
</evidence>
<gene>
    <name evidence="16" type="ORF">HRJ34_23390</name>
</gene>
<evidence type="ECO:0000313" key="17">
    <source>
        <dbReference type="Proteomes" id="UP000664914"/>
    </source>
</evidence>
<dbReference type="Gene3D" id="2.40.170.20">
    <property type="entry name" value="TonB-dependent receptor, beta-barrel domain"/>
    <property type="match status" value="1"/>
</dbReference>
<evidence type="ECO:0000256" key="8">
    <source>
        <dbReference type="ARBA" id="ARBA00023077"/>
    </source>
</evidence>
<dbReference type="InterPro" id="IPR036942">
    <property type="entry name" value="Beta-barrel_TonB_sf"/>
</dbReference>
<keyword evidence="2 11" id="KW-0813">Transport</keyword>
<evidence type="ECO:0000313" key="16">
    <source>
        <dbReference type="EMBL" id="QTH21227.1"/>
    </source>
</evidence>
<evidence type="ECO:0000256" key="13">
    <source>
        <dbReference type="SAM" id="SignalP"/>
    </source>
</evidence>
<dbReference type="Pfam" id="PF07715">
    <property type="entry name" value="Plug"/>
    <property type="match status" value="1"/>
</dbReference>
<keyword evidence="13" id="KW-0732">Signal</keyword>
<evidence type="ECO:0000256" key="5">
    <source>
        <dbReference type="ARBA" id="ARBA00022692"/>
    </source>
</evidence>
<comment type="subcellular location">
    <subcellularLocation>
        <location evidence="1 11">Cell outer membrane</location>
        <topology evidence="1 11">Multi-pass membrane protein</topology>
    </subcellularLocation>
</comment>
<dbReference type="CDD" id="cd01347">
    <property type="entry name" value="ligand_gated_channel"/>
    <property type="match status" value="1"/>
</dbReference>
<dbReference type="GO" id="GO:0006826">
    <property type="term" value="P:iron ion transport"/>
    <property type="evidence" value="ECO:0007669"/>
    <property type="project" value="UniProtKB-KW"/>
</dbReference>
<feature type="domain" description="TonB-dependent receptor plug" evidence="15">
    <location>
        <begin position="66"/>
        <end position="174"/>
    </location>
</feature>
<organism evidence="16 17">
    <name type="scientific">Rhizorhabdus wittichii</name>
    <dbReference type="NCBI Taxonomy" id="160791"/>
    <lineage>
        <taxon>Bacteria</taxon>
        <taxon>Pseudomonadati</taxon>
        <taxon>Pseudomonadota</taxon>
        <taxon>Alphaproteobacteria</taxon>
        <taxon>Sphingomonadales</taxon>
        <taxon>Sphingomonadaceae</taxon>
        <taxon>Rhizorhabdus</taxon>
    </lineage>
</organism>
<dbReference type="EMBL" id="CP059319">
    <property type="protein sequence ID" value="QTH21227.1"/>
    <property type="molecule type" value="Genomic_DNA"/>
</dbReference>
<evidence type="ECO:0000256" key="10">
    <source>
        <dbReference type="ARBA" id="ARBA00023237"/>
    </source>
</evidence>
<keyword evidence="9 11" id="KW-0472">Membrane</keyword>
<dbReference type="Proteomes" id="UP000664914">
    <property type="component" value="Chromosome"/>
</dbReference>
<proteinExistence type="inferred from homology"/>
<evidence type="ECO:0000256" key="11">
    <source>
        <dbReference type="PROSITE-ProRule" id="PRU01360"/>
    </source>
</evidence>
<evidence type="ECO:0000256" key="2">
    <source>
        <dbReference type="ARBA" id="ARBA00022448"/>
    </source>
</evidence>
<dbReference type="PROSITE" id="PS52016">
    <property type="entry name" value="TONB_DEPENDENT_REC_3"/>
    <property type="match status" value="1"/>
</dbReference>
<dbReference type="PANTHER" id="PTHR32552:SF81">
    <property type="entry name" value="TONB-DEPENDENT OUTER MEMBRANE RECEPTOR"/>
    <property type="match status" value="1"/>
</dbReference>
<protein>
    <submittedName>
        <fullName evidence="16">TonB-dependent receptor</fullName>
    </submittedName>
</protein>
<evidence type="ECO:0000256" key="6">
    <source>
        <dbReference type="ARBA" id="ARBA00023004"/>
    </source>
</evidence>
<dbReference type="RefSeq" id="WP_208632591.1">
    <property type="nucleotide sequence ID" value="NZ_CP059319.1"/>
</dbReference>
<accession>A0A975D1J4</accession>
<keyword evidence="7" id="KW-0406">Ion transport</keyword>
<keyword evidence="5 11" id="KW-0812">Transmembrane</keyword>
<keyword evidence="8 12" id="KW-0798">TonB box</keyword>
<evidence type="ECO:0000256" key="1">
    <source>
        <dbReference type="ARBA" id="ARBA00004571"/>
    </source>
</evidence>
<dbReference type="PANTHER" id="PTHR32552">
    <property type="entry name" value="FERRICHROME IRON RECEPTOR-RELATED"/>
    <property type="match status" value="1"/>
</dbReference>
<evidence type="ECO:0000256" key="3">
    <source>
        <dbReference type="ARBA" id="ARBA00022452"/>
    </source>
</evidence>
<keyword evidence="4" id="KW-0410">Iron transport</keyword>
<name>A0A975D1J4_9SPHN</name>
<dbReference type="Pfam" id="PF00593">
    <property type="entry name" value="TonB_dep_Rec_b-barrel"/>
    <property type="match status" value="1"/>
</dbReference>
<feature type="chain" id="PRO_5037800097" evidence="13">
    <location>
        <begin position="31"/>
        <end position="798"/>
    </location>
</feature>
<evidence type="ECO:0000259" key="14">
    <source>
        <dbReference type="Pfam" id="PF00593"/>
    </source>
</evidence>
<dbReference type="InterPro" id="IPR039426">
    <property type="entry name" value="TonB-dep_rcpt-like"/>
</dbReference>
<reference evidence="16" key="2">
    <citation type="submission" date="2021-04" db="EMBL/GenBank/DDBJ databases">
        <title>Isolation and genomic analysis of the ibuprofen-degrading bacterium Sphingomonas strain MPO218.</title>
        <authorList>
            <person name="Aulestia M."/>
            <person name="Flores A."/>
            <person name="Mangas E.L."/>
            <person name="Perez-Pulido A.J."/>
            <person name="Santero E."/>
            <person name="Camacho E.M."/>
        </authorList>
    </citation>
    <scope>NUCLEOTIDE SEQUENCE</scope>
    <source>
        <strain evidence="16">MPO218</strain>
    </source>
</reference>
<dbReference type="GO" id="GO:0009279">
    <property type="term" value="C:cell outer membrane"/>
    <property type="evidence" value="ECO:0007669"/>
    <property type="project" value="UniProtKB-SubCell"/>
</dbReference>
<dbReference type="InterPro" id="IPR000531">
    <property type="entry name" value="Beta-barrel_TonB"/>
</dbReference>
<sequence length="798" mass="86765">MRSRRFRIKATTLSVAGILVLIDANGMAMAQTRPAGPPPAGATNDDSVQAGLADIVVTAQRRAENLQDVPISISIASSEQIQQSGRFDTSALSSISPSVTFVQGTDASGSSFNIRGVSSLSLTGGIQPSVGLVIDGVSIARQGEFVTDLSDIDRIEILSGPQGTLFGKNSTAGVIQIITKRPEDSFSASVEGTATTDSEYVGRAMVNAPIGDGAAVRLNGYYRKQKALIPNLGLGPDVYGEESYGFSGKLSAQLSDNVRFLLSSDYRHRDSTYGVNILILPSSEPLGSAQQAITLVPIRPGTFKVGNDSRNYDRNRGWSVSGQLDWDISDALSLVSVTAYRDFKYDYNIDIDGFNVGVQRGSGFRPNPTGYPIENIDPIDGRAPKRDSYFSQEFRLNYKADKLDVVGGVYYQHLKNDVDNSIPLILDGAFALGDPSLAGVKFYSNPIVDSRTKDDTASIFGDVTYHVADTLSLIGGLRFNYEKIRVIYHRDEYFNPVVPFFNPITLENSAPPAFTVDYDRSDKLTNLSGRAGIRWEPSSNETFYFTYARGYKGPAVDVSYSSTGGATAITRPEIANAFELGAKLRMFDNKVRLNLAIYAQRIKDIQQTSVVPGTVNQRLQNSGDLRSRGVEASLDVALATGLTFNGGLAYTDATYRGGIVTCDPAIQTQCVGGLQDLTGMRAIGAPEWKGNAGLIYKNDLPSLPVGMTARINYAWVDKIQYTLGNDPDTVEPSHGLLDVSLGITDDGGRWDLMFFVKNLTNDKYYASRQRANFFITRAFGTVARDYKRYGGVTLRTRF</sequence>
<evidence type="ECO:0000256" key="12">
    <source>
        <dbReference type="RuleBase" id="RU003357"/>
    </source>
</evidence>
<evidence type="ECO:0000256" key="4">
    <source>
        <dbReference type="ARBA" id="ARBA00022496"/>
    </source>
</evidence>
<evidence type="ECO:0000256" key="9">
    <source>
        <dbReference type="ARBA" id="ARBA00023136"/>
    </source>
</evidence>